<dbReference type="NCBIfam" id="TIGR00745">
    <property type="entry name" value="apbA_panE"/>
    <property type="match status" value="1"/>
</dbReference>
<comment type="similarity">
    <text evidence="2 10">Belongs to the ketopantoate reductase family.</text>
</comment>
<reference evidence="13 14" key="1">
    <citation type="submission" date="2017-06" db="EMBL/GenBank/DDBJ databases">
        <title>Whole Genome Sequences of Colwellia marinimaniae MTCD1.</title>
        <authorList>
            <person name="Kusumoto H."/>
            <person name="Inoue M."/>
            <person name="Tanikawa K."/>
            <person name="Maeji H."/>
            <person name="Cameron J.H."/>
            <person name="Bartlett D.H."/>
        </authorList>
    </citation>
    <scope>NUCLEOTIDE SEQUENCE [LARGE SCALE GENOMIC DNA]</scope>
    <source>
        <strain evidence="13 14">MTCD1</strain>
    </source>
</reference>
<dbReference type="SUPFAM" id="SSF51735">
    <property type="entry name" value="NAD(P)-binding Rossmann-fold domains"/>
    <property type="match status" value="1"/>
</dbReference>
<dbReference type="Gene3D" id="1.10.1040.10">
    <property type="entry name" value="N-(1-d-carboxylethyl)-l-norvaline Dehydrogenase, domain 2"/>
    <property type="match status" value="1"/>
</dbReference>
<name>A0ABQ0MTC9_9GAMM</name>
<comment type="catalytic activity">
    <reaction evidence="9 10">
        <text>(R)-pantoate + NADP(+) = 2-dehydropantoate + NADPH + H(+)</text>
        <dbReference type="Rhea" id="RHEA:16233"/>
        <dbReference type="ChEBI" id="CHEBI:11561"/>
        <dbReference type="ChEBI" id="CHEBI:15378"/>
        <dbReference type="ChEBI" id="CHEBI:15980"/>
        <dbReference type="ChEBI" id="CHEBI:57783"/>
        <dbReference type="ChEBI" id="CHEBI:58349"/>
        <dbReference type="EC" id="1.1.1.169"/>
    </reaction>
</comment>
<keyword evidence="6 10" id="KW-0521">NADP</keyword>
<dbReference type="Pfam" id="PF02558">
    <property type="entry name" value="ApbA"/>
    <property type="match status" value="1"/>
</dbReference>
<evidence type="ECO:0000256" key="3">
    <source>
        <dbReference type="ARBA" id="ARBA00013014"/>
    </source>
</evidence>
<dbReference type="InterPro" id="IPR013332">
    <property type="entry name" value="KPR_N"/>
</dbReference>
<dbReference type="RefSeq" id="WP_082606426.1">
    <property type="nucleotide sequence ID" value="NZ_BDQM01000002.1"/>
</dbReference>
<dbReference type="InterPro" id="IPR036291">
    <property type="entry name" value="NAD(P)-bd_dom_sf"/>
</dbReference>
<feature type="domain" description="Ketopantoate reductase N-terminal" evidence="11">
    <location>
        <begin position="8"/>
        <end position="159"/>
    </location>
</feature>
<keyword evidence="7 10" id="KW-0560">Oxidoreductase</keyword>
<evidence type="ECO:0000259" key="12">
    <source>
        <dbReference type="Pfam" id="PF08546"/>
    </source>
</evidence>
<dbReference type="InterPro" id="IPR008927">
    <property type="entry name" value="6-PGluconate_DH-like_C_sf"/>
</dbReference>
<comment type="caution">
    <text evidence="13">The sequence shown here is derived from an EMBL/GenBank/DDBJ whole genome shotgun (WGS) entry which is preliminary data.</text>
</comment>
<evidence type="ECO:0000256" key="6">
    <source>
        <dbReference type="ARBA" id="ARBA00022857"/>
    </source>
</evidence>
<evidence type="ECO:0000256" key="4">
    <source>
        <dbReference type="ARBA" id="ARBA00019465"/>
    </source>
</evidence>
<sequence>MTNTLANIVVVGQGAMGLLWYHHLAHTNTNVTLLASNQEQLSASELKSAKYQFTPYQQLHAEIHPLTYSQSADINSADIIILCLKSFHIADAIQQMAQDINPHCLVILAHNGMGPFAEVVNLLPSQQVILTMLTTHGCLRSMPLAITHTGLGQSDIGLLAGELSSNQQTQLTNQLNNALAQVNFHQDIVKKQWLKLAINCVINPITAINNIDNGEINNQKFTRQINLILTEITAVSHTEGIELAFTDLQKMVAKVAQATARNCSSMRSDVLGGRATEIDFINGYIHRIGKKNNVATPENTRLWQQVLDLKPVH</sequence>
<dbReference type="InterPro" id="IPR050838">
    <property type="entry name" value="Ketopantoate_reductase"/>
</dbReference>
<comment type="function">
    <text evidence="10">Catalyzes the NADPH-dependent reduction of ketopantoate into pantoic acid.</text>
</comment>
<evidence type="ECO:0000256" key="9">
    <source>
        <dbReference type="ARBA" id="ARBA00048793"/>
    </source>
</evidence>
<evidence type="ECO:0000259" key="11">
    <source>
        <dbReference type="Pfam" id="PF02558"/>
    </source>
</evidence>
<dbReference type="EC" id="1.1.1.169" evidence="3 10"/>
<gene>
    <name evidence="13" type="primary">panE</name>
    <name evidence="13" type="ORF">MTCD1_00484</name>
</gene>
<accession>A0ABQ0MTC9</accession>
<feature type="domain" description="Ketopantoate reductase C-terminal" evidence="12">
    <location>
        <begin position="187"/>
        <end position="306"/>
    </location>
</feature>
<evidence type="ECO:0000256" key="7">
    <source>
        <dbReference type="ARBA" id="ARBA00023002"/>
    </source>
</evidence>
<organism evidence="13 14">
    <name type="scientific">Colwellia marinimaniae</name>
    <dbReference type="NCBI Taxonomy" id="1513592"/>
    <lineage>
        <taxon>Bacteria</taxon>
        <taxon>Pseudomonadati</taxon>
        <taxon>Pseudomonadota</taxon>
        <taxon>Gammaproteobacteria</taxon>
        <taxon>Alteromonadales</taxon>
        <taxon>Colwelliaceae</taxon>
        <taxon>Colwellia</taxon>
    </lineage>
</organism>
<dbReference type="Gene3D" id="3.40.50.720">
    <property type="entry name" value="NAD(P)-binding Rossmann-like Domain"/>
    <property type="match status" value="1"/>
</dbReference>
<evidence type="ECO:0000256" key="1">
    <source>
        <dbReference type="ARBA" id="ARBA00004994"/>
    </source>
</evidence>
<keyword evidence="5 10" id="KW-0566">Pantothenate biosynthesis</keyword>
<dbReference type="EMBL" id="BDQM01000002">
    <property type="protein sequence ID" value="GAW94886.1"/>
    <property type="molecule type" value="Genomic_DNA"/>
</dbReference>
<dbReference type="PANTHER" id="PTHR43765:SF2">
    <property type="entry name" value="2-DEHYDROPANTOATE 2-REDUCTASE"/>
    <property type="match status" value="1"/>
</dbReference>
<evidence type="ECO:0000313" key="13">
    <source>
        <dbReference type="EMBL" id="GAW94886.1"/>
    </source>
</evidence>
<protein>
    <recommendedName>
        <fullName evidence="4 10">2-dehydropantoate 2-reductase</fullName>
        <ecNumber evidence="3 10">1.1.1.169</ecNumber>
    </recommendedName>
    <alternativeName>
        <fullName evidence="8 10">Ketopantoate reductase</fullName>
    </alternativeName>
</protein>
<dbReference type="InterPro" id="IPR013752">
    <property type="entry name" value="KPA_reductase"/>
</dbReference>
<dbReference type="InterPro" id="IPR003710">
    <property type="entry name" value="ApbA"/>
</dbReference>
<proteinExistence type="inferred from homology"/>
<dbReference type="PANTHER" id="PTHR43765">
    <property type="entry name" value="2-DEHYDROPANTOATE 2-REDUCTASE-RELATED"/>
    <property type="match status" value="1"/>
</dbReference>
<evidence type="ECO:0000256" key="5">
    <source>
        <dbReference type="ARBA" id="ARBA00022655"/>
    </source>
</evidence>
<dbReference type="GO" id="GO:0008677">
    <property type="term" value="F:2-dehydropantoate 2-reductase activity"/>
    <property type="evidence" value="ECO:0007669"/>
    <property type="project" value="UniProtKB-EC"/>
</dbReference>
<evidence type="ECO:0000256" key="2">
    <source>
        <dbReference type="ARBA" id="ARBA00007870"/>
    </source>
</evidence>
<dbReference type="Proteomes" id="UP000197068">
    <property type="component" value="Unassembled WGS sequence"/>
</dbReference>
<comment type="pathway">
    <text evidence="1 10">Cofactor biosynthesis; (R)-pantothenate biosynthesis; (R)-pantoate from 3-methyl-2-oxobutanoate: step 2/2.</text>
</comment>
<dbReference type="SUPFAM" id="SSF48179">
    <property type="entry name" value="6-phosphogluconate dehydrogenase C-terminal domain-like"/>
    <property type="match status" value="1"/>
</dbReference>
<keyword evidence="14" id="KW-1185">Reference proteome</keyword>
<evidence type="ECO:0000256" key="8">
    <source>
        <dbReference type="ARBA" id="ARBA00032024"/>
    </source>
</evidence>
<evidence type="ECO:0000313" key="14">
    <source>
        <dbReference type="Proteomes" id="UP000197068"/>
    </source>
</evidence>
<dbReference type="Pfam" id="PF08546">
    <property type="entry name" value="ApbA_C"/>
    <property type="match status" value="1"/>
</dbReference>
<evidence type="ECO:0000256" key="10">
    <source>
        <dbReference type="RuleBase" id="RU362068"/>
    </source>
</evidence>
<dbReference type="InterPro" id="IPR013328">
    <property type="entry name" value="6PGD_dom2"/>
</dbReference>